<dbReference type="Pfam" id="PF02321">
    <property type="entry name" value="OEP"/>
    <property type="match status" value="2"/>
</dbReference>
<keyword evidence="7" id="KW-0998">Cell outer membrane</keyword>
<dbReference type="SUPFAM" id="SSF56954">
    <property type="entry name" value="Outer membrane efflux proteins (OEP)"/>
    <property type="match status" value="1"/>
</dbReference>
<dbReference type="InterPro" id="IPR051906">
    <property type="entry name" value="TolC-like"/>
</dbReference>
<keyword evidence="9" id="KW-1185">Reference proteome</keyword>
<dbReference type="NCBIfam" id="TIGR01844">
    <property type="entry name" value="type_I_sec_TolC"/>
    <property type="match status" value="1"/>
</dbReference>
<keyword evidence="6" id="KW-0472">Membrane</keyword>
<sequence length="475" mass="51652">MKSLRTVLLGTVFAASLAGMVSDASALTLQQAIASAVKTNPEIGQAVANREATEFELKQALGLYLPQVSLEASVGAQLLNNPSRRGAGIEDDPLYPTEVGASISYDIFDGGFRQAEANKQAARIDGASFRVLERSEAIGLEIARLYFEIMLQSHIVEIARQNVSFHESTLANVADAISSGQLTEADRQQAYERVAAANSRLFEAQEALETARIGFYKEVGVPFDSPSAPRRVGKALPRTLEQAIDIARQNNPRIGMAAADIDAASAQVEQSQSGMFPKLSLEGRGTIGNDNTGVAGYNTDLQGRLVLKWNIFDGGIKSNEAQENIRRETEAMLAQQAAFREVEEAVRVSWSRITRQTQLATQYAAQMAASDGLVKAYREQFTIGQRSLLDVLDAQNSRFNAQVLNETAVYAARFAEYRLMASTGQLMAFLSVTPPAQSDAYARTLLGTPSADSYKDHKAVPVQFDRPLDLTKFVN</sequence>
<gene>
    <name evidence="8" type="ORF">FNA67_11680</name>
</gene>
<evidence type="ECO:0000313" key="9">
    <source>
        <dbReference type="Proteomes" id="UP000321062"/>
    </source>
</evidence>
<evidence type="ECO:0000256" key="5">
    <source>
        <dbReference type="ARBA" id="ARBA00022692"/>
    </source>
</evidence>
<accession>A0A5B9DNS7</accession>
<dbReference type="AlphaFoldDB" id="A0A5B9DNS7"/>
<evidence type="ECO:0000256" key="6">
    <source>
        <dbReference type="ARBA" id="ARBA00023136"/>
    </source>
</evidence>
<evidence type="ECO:0000256" key="1">
    <source>
        <dbReference type="ARBA" id="ARBA00004442"/>
    </source>
</evidence>
<name>A0A5B9DNS7_9HYPH</name>
<dbReference type="GO" id="GO:0009279">
    <property type="term" value="C:cell outer membrane"/>
    <property type="evidence" value="ECO:0007669"/>
    <property type="project" value="UniProtKB-SubCell"/>
</dbReference>
<dbReference type="GO" id="GO:0015288">
    <property type="term" value="F:porin activity"/>
    <property type="evidence" value="ECO:0007669"/>
    <property type="project" value="TreeGrafter"/>
</dbReference>
<dbReference type="RefSeq" id="WP_147656140.1">
    <property type="nucleotide sequence ID" value="NZ_BMFM01000001.1"/>
</dbReference>
<dbReference type="InterPro" id="IPR003423">
    <property type="entry name" value="OMP_efflux"/>
</dbReference>
<dbReference type="Proteomes" id="UP000321062">
    <property type="component" value="Chromosome"/>
</dbReference>
<comment type="similarity">
    <text evidence="2">Belongs to the outer membrane factor (OMF) (TC 1.B.17) family.</text>
</comment>
<keyword evidence="4" id="KW-1134">Transmembrane beta strand</keyword>
<comment type="subcellular location">
    <subcellularLocation>
        <location evidence="1">Cell outer membrane</location>
    </subcellularLocation>
</comment>
<keyword evidence="5" id="KW-0812">Transmembrane</keyword>
<dbReference type="Gene3D" id="1.20.1600.10">
    <property type="entry name" value="Outer membrane efflux proteins (OEP)"/>
    <property type="match status" value="1"/>
</dbReference>
<reference evidence="8 9" key="1">
    <citation type="journal article" date="2015" name="Int. J. Syst. Evol. Microbiol.">
        <title>Youhaiella tibetensis gen. nov., sp. nov., isolated from subsurface sediment.</title>
        <authorList>
            <person name="Wang Y.X."/>
            <person name="Huang F.Q."/>
            <person name="Nogi Y."/>
            <person name="Pang S.J."/>
            <person name="Wang P.K."/>
            <person name="Lv J."/>
        </authorList>
    </citation>
    <scope>NUCLEOTIDE SEQUENCE [LARGE SCALE GENOMIC DNA]</scope>
    <source>
        <strain evidence="9">fig4</strain>
    </source>
</reference>
<evidence type="ECO:0000256" key="7">
    <source>
        <dbReference type="ARBA" id="ARBA00023237"/>
    </source>
</evidence>
<dbReference type="GO" id="GO:1990281">
    <property type="term" value="C:efflux pump complex"/>
    <property type="evidence" value="ECO:0007669"/>
    <property type="project" value="TreeGrafter"/>
</dbReference>
<dbReference type="GO" id="GO:0015562">
    <property type="term" value="F:efflux transmembrane transporter activity"/>
    <property type="evidence" value="ECO:0007669"/>
    <property type="project" value="InterPro"/>
</dbReference>
<dbReference type="OrthoDB" id="9814637at2"/>
<evidence type="ECO:0000256" key="3">
    <source>
        <dbReference type="ARBA" id="ARBA00022448"/>
    </source>
</evidence>
<dbReference type="PANTHER" id="PTHR30026">
    <property type="entry name" value="OUTER MEMBRANE PROTEIN TOLC"/>
    <property type="match status" value="1"/>
</dbReference>
<protein>
    <submittedName>
        <fullName evidence="8">TolC family outer membrane protein</fullName>
    </submittedName>
</protein>
<evidence type="ECO:0000256" key="2">
    <source>
        <dbReference type="ARBA" id="ARBA00007613"/>
    </source>
</evidence>
<evidence type="ECO:0000256" key="4">
    <source>
        <dbReference type="ARBA" id="ARBA00022452"/>
    </source>
</evidence>
<dbReference type="EMBL" id="CP041690">
    <property type="protein sequence ID" value="QEE20793.1"/>
    <property type="molecule type" value="Genomic_DNA"/>
</dbReference>
<dbReference type="PANTHER" id="PTHR30026:SF22">
    <property type="entry name" value="OUTER MEMBRANE EFFLUX PROTEIN"/>
    <property type="match status" value="1"/>
</dbReference>
<dbReference type="KEGG" id="yti:FNA67_11680"/>
<proteinExistence type="inferred from homology"/>
<organism evidence="8 9">
    <name type="scientific">Paradevosia tibetensis</name>
    <dbReference type="NCBI Taxonomy" id="1447062"/>
    <lineage>
        <taxon>Bacteria</taxon>
        <taxon>Pseudomonadati</taxon>
        <taxon>Pseudomonadota</taxon>
        <taxon>Alphaproteobacteria</taxon>
        <taxon>Hyphomicrobiales</taxon>
        <taxon>Devosiaceae</taxon>
        <taxon>Paradevosia</taxon>
    </lineage>
</organism>
<evidence type="ECO:0000313" key="8">
    <source>
        <dbReference type="EMBL" id="QEE20793.1"/>
    </source>
</evidence>
<dbReference type="InterPro" id="IPR010130">
    <property type="entry name" value="T1SS_OMP_TolC"/>
</dbReference>
<keyword evidence="3" id="KW-0813">Transport</keyword>